<dbReference type="STRING" id="1121322.SAMN02745136_01787"/>
<dbReference type="InterPro" id="IPR011991">
    <property type="entry name" value="ArsR-like_HTH"/>
</dbReference>
<dbReference type="OrthoDB" id="9798835at2"/>
<protein>
    <submittedName>
        <fullName evidence="5">DNA-binding transcriptional regulator, ArsR family</fullName>
    </submittedName>
</protein>
<dbReference type="PANTHER" id="PTHR33154">
    <property type="entry name" value="TRANSCRIPTIONAL REGULATOR, ARSR FAMILY"/>
    <property type="match status" value="1"/>
</dbReference>
<keyword evidence="3" id="KW-0804">Transcription</keyword>
<dbReference type="Proteomes" id="UP000184386">
    <property type="component" value="Unassembled WGS sequence"/>
</dbReference>
<dbReference type="GO" id="GO:0003700">
    <property type="term" value="F:DNA-binding transcription factor activity"/>
    <property type="evidence" value="ECO:0007669"/>
    <property type="project" value="InterPro"/>
</dbReference>
<dbReference type="RefSeq" id="WP_073274929.1">
    <property type="nucleotide sequence ID" value="NZ_FRAC01000009.1"/>
</dbReference>
<feature type="domain" description="HTH arsR-type" evidence="4">
    <location>
        <begin position="20"/>
        <end position="127"/>
    </location>
</feature>
<keyword evidence="6" id="KW-1185">Reference proteome</keyword>
<dbReference type="InterPro" id="IPR036388">
    <property type="entry name" value="WH-like_DNA-bd_sf"/>
</dbReference>
<dbReference type="AlphaFoldDB" id="A0A1M6PXX5"/>
<dbReference type="GO" id="GO:0003677">
    <property type="term" value="F:DNA binding"/>
    <property type="evidence" value="ECO:0007669"/>
    <property type="project" value="UniProtKB-KW"/>
</dbReference>
<evidence type="ECO:0000259" key="4">
    <source>
        <dbReference type="PROSITE" id="PS50987"/>
    </source>
</evidence>
<dbReference type="NCBIfam" id="NF033788">
    <property type="entry name" value="HTH_metalloreg"/>
    <property type="match status" value="1"/>
</dbReference>
<dbReference type="SUPFAM" id="SSF46785">
    <property type="entry name" value="Winged helix' DNA-binding domain"/>
    <property type="match status" value="1"/>
</dbReference>
<proteinExistence type="predicted"/>
<evidence type="ECO:0000313" key="6">
    <source>
        <dbReference type="Proteomes" id="UP000184386"/>
    </source>
</evidence>
<evidence type="ECO:0000256" key="1">
    <source>
        <dbReference type="ARBA" id="ARBA00023015"/>
    </source>
</evidence>
<dbReference type="InterPro" id="IPR001845">
    <property type="entry name" value="HTH_ArsR_DNA-bd_dom"/>
</dbReference>
<accession>A0A1M6PXX5</accession>
<reference evidence="5 6" key="1">
    <citation type="submission" date="2016-11" db="EMBL/GenBank/DDBJ databases">
        <authorList>
            <person name="Jaros S."/>
            <person name="Januszkiewicz K."/>
            <person name="Wedrychowicz H."/>
        </authorList>
    </citation>
    <scope>NUCLEOTIDE SEQUENCE [LARGE SCALE GENOMIC DNA]</scope>
    <source>
        <strain evidence="5 6">DSM 15929</strain>
    </source>
</reference>
<dbReference type="PROSITE" id="PS50987">
    <property type="entry name" value="HTH_ARSR_2"/>
    <property type="match status" value="1"/>
</dbReference>
<gene>
    <name evidence="5" type="ORF">SAMN02745136_01787</name>
</gene>
<keyword evidence="2 5" id="KW-0238">DNA-binding</keyword>
<name>A0A1M6PXX5_9FIRM</name>
<evidence type="ECO:0000256" key="3">
    <source>
        <dbReference type="ARBA" id="ARBA00023163"/>
    </source>
</evidence>
<dbReference type="CDD" id="cd00090">
    <property type="entry name" value="HTH_ARSR"/>
    <property type="match status" value="1"/>
</dbReference>
<dbReference type="Pfam" id="PF01022">
    <property type="entry name" value="HTH_5"/>
    <property type="match status" value="1"/>
</dbReference>
<dbReference type="InterPro" id="IPR051081">
    <property type="entry name" value="HTH_MetalResp_TranReg"/>
</dbReference>
<dbReference type="PANTHER" id="PTHR33154:SF33">
    <property type="entry name" value="TRANSCRIPTIONAL REPRESSOR SDPR"/>
    <property type="match status" value="1"/>
</dbReference>
<dbReference type="PRINTS" id="PR00778">
    <property type="entry name" value="HTHARSR"/>
</dbReference>
<keyword evidence="1" id="KW-0805">Transcription regulation</keyword>
<sequence>MSDYKKCTGQEKYKDCLIGLSEEFKACQKAFTAMGDETRQLIIIALLKSDCQGIRVGEITGRTNLSRPAVSHHIKILMDAGIIGLRRVGTRNYYYIDYSESELKKIEALFAHIRELVTDAPDRRGED</sequence>
<evidence type="ECO:0000313" key="5">
    <source>
        <dbReference type="EMBL" id="SHK12845.1"/>
    </source>
</evidence>
<evidence type="ECO:0000256" key="2">
    <source>
        <dbReference type="ARBA" id="ARBA00023125"/>
    </source>
</evidence>
<dbReference type="Gene3D" id="1.10.10.10">
    <property type="entry name" value="Winged helix-like DNA-binding domain superfamily/Winged helix DNA-binding domain"/>
    <property type="match status" value="1"/>
</dbReference>
<dbReference type="InterPro" id="IPR036390">
    <property type="entry name" value="WH_DNA-bd_sf"/>
</dbReference>
<dbReference type="EMBL" id="FRAC01000009">
    <property type="protein sequence ID" value="SHK12845.1"/>
    <property type="molecule type" value="Genomic_DNA"/>
</dbReference>
<dbReference type="SMART" id="SM00418">
    <property type="entry name" value="HTH_ARSR"/>
    <property type="match status" value="1"/>
</dbReference>
<organism evidence="5 6">
    <name type="scientific">Anaerocolumna jejuensis DSM 15929</name>
    <dbReference type="NCBI Taxonomy" id="1121322"/>
    <lineage>
        <taxon>Bacteria</taxon>
        <taxon>Bacillati</taxon>
        <taxon>Bacillota</taxon>
        <taxon>Clostridia</taxon>
        <taxon>Lachnospirales</taxon>
        <taxon>Lachnospiraceae</taxon>
        <taxon>Anaerocolumna</taxon>
    </lineage>
</organism>